<comment type="caution">
    <text evidence="1">The sequence shown here is derived from an EMBL/GenBank/DDBJ whole genome shotgun (WGS) entry which is preliminary data.</text>
</comment>
<reference evidence="1 2" key="1">
    <citation type="submission" date="2016-10" db="EMBL/GenBank/DDBJ databases">
        <title>Draft genome sequence of Methylobacterium extorquens CP3, a seed endophyte of Crotalaria pumila with plant growth-promoting and metal tolerance properties.</title>
        <authorList>
            <person name="Sanchez-Lopez A.S."/>
            <person name="Van Hamme J.D."/>
            <person name="Thijs S."/>
            <person name="Mcammond B.M."/>
            <person name="Stevens V."/>
            <person name="Gonzalez-Chavez M.D.C."/>
            <person name="Vangronsveld J."/>
        </authorList>
    </citation>
    <scope>NUCLEOTIDE SEQUENCE [LARGE SCALE GENOMIC DNA]</scope>
    <source>
        <strain evidence="1 2">CP3</strain>
    </source>
</reference>
<dbReference type="Proteomes" id="UP000180215">
    <property type="component" value="Unassembled WGS sequence"/>
</dbReference>
<dbReference type="AlphaFoldDB" id="A0A1S1P3C4"/>
<organism evidence="1 2">
    <name type="scientific">Methylorubrum extorquens</name>
    <name type="common">Methylobacterium dichloromethanicum</name>
    <name type="synonym">Methylobacterium extorquens</name>
    <dbReference type="NCBI Taxonomy" id="408"/>
    <lineage>
        <taxon>Bacteria</taxon>
        <taxon>Pseudomonadati</taxon>
        <taxon>Pseudomonadota</taxon>
        <taxon>Alphaproteobacteria</taxon>
        <taxon>Hyphomicrobiales</taxon>
        <taxon>Methylobacteriaceae</taxon>
        <taxon>Methylorubrum</taxon>
    </lineage>
</organism>
<evidence type="ECO:0000313" key="1">
    <source>
        <dbReference type="EMBL" id="OHV15729.1"/>
    </source>
</evidence>
<evidence type="ECO:0000313" key="2">
    <source>
        <dbReference type="Proteomes" id="UP000180215"/>
    </source>
</evidence>
<proteinExistence type="predicted"/>
<accession>A0A1S1P3C4</accession>
<protein>
    <submittedName>
        <fullName evidence="1">Uncharacterized protein</fullName>
    </submittedName>
</protein>
<gene>
    <name evidence="1" type="ORF">BK022_16910</name>
</gene>
<sequence length="66" mass="7418">MNENSALSLWLSSVNGVLGGWGGHAANWVRGQQRAALTEMLKPFTGTLNKPKRRRLRRTTTKRKVL</sequence>
<dbReference type="EMBL" id="MNAO01000220">
    <property type="protein sequence ID" value="OHV15729.1"/>
    <property type="molecule type" value="Genomic_DNA"/>
</dbReference>
<name>A0A1S1P3C4_METEX</name>